<dbReference type="GO" id="GO:0043041">
    <property type="term" value="P:amino acid activation for nonribosomal peptide biosynthetic process"/>
    <property type="evidence" value="ECO:0007669"/>
    <property type="project" value="TreeGrafter"/>
</dbReference>
<dbReference type="Gene3D" id="1.10.10.1830">
    <property type="entry name" value="Non-ribosomal peptide synthase, adenylation domain"/>
    <property type="match status" value="1"/>
</dbReference>
<dbReference type="InterPro" id="IPR036736">
    <property type="entry name" value="ACP-like_sf"/>
</dbReference>
<dbReference type="InterPro" id="IPR009081">
    <property type="entry name" value="PP-bd_ACP"/>
</dbReference>
<dbReference type="Proteomes" id="UP000183200">
    <property type="component" value="Unassembled WGS sequence"/>
</dbReference>
<dbReference type="Pfam" id="PF18563">
    <property type="entry name" value="TubC_N"/>
    <property type="match status" value="1"/>
</dbReference>
<dbReference type="Pfam" id="PF00668">
    <property type="entry name" value="Condensation"/>
    <property type="match status" value="2"/>
</dbReference>
<accession>A0A1H0IW81</accession>
<dbReference type="InterPro" id="IPR029063">
    <property type="entry name" value="SAM-dependent_MTases_sf"/>
</dbReference>
<dbReference type="Gene3D" id="3.40.50.12780">
    <property type="entry name" value="N-terminal domain of ligase-like"/>
    <property type="match status" value="1"/>
</dbReference>
<dbReference type="InterPro" id="IPR000873">
    <property type="entry name" value="AMP-dep_synth/lig_dom"/>
</dbReference>
<dbReference type="GO" id="GO:0005737">
    <property type="term" value="C:cytoplasm"/>
    <property type="evidence" value="ECO:0007669"/>
    <property type="project" value="TreeGrafter"/>
</dbReference>
<dbReference type="Gene3D" id="1.10.1200.10">
    <property type="entry name" value="ACP-like"/>
    <property type="match status" value="1"/>
</dbReference>
<dbReference type="SUPFAM" id="SSF52777">
    <property type="entry name" value="CoA-dependent acyltransferases"/>
    <property type="match status" value="4"/>
</dbReference>
<dbReference type="OrthoDB" id="4317020at2"/>
<evidence type="ECO:0000259" key="4">
    <source>
        <dbReference type="PROSITE" id="PS50075"/>
    </source>
</evidence>
<evidence type="ECO:0000313" key="6">
    <source>
        <dbReference type="Proteomes" id="UP000183200"/>
    </source>
</evidence>
<name>A0A1H0IW81_9SPHI</name>
<dbReference type="PROSITE" id="PS00455">
    <property type="entry name" value="AMP_BINDING"/>
    <property type="match status" value="1"/>
</dbReference>
<evidence type="ECO:0000256" key="3">
    <source>
        <dbReference type="ARBA" id="ARBA00022553"/>
    </source>
</evidence>
<dbReference type="InterPro" id="IPR044894">
    <property type="entry name" value="TubC_N_sf"/>
</dbReference>
<evidence type="ECO:0000256" key="1">
    <source>
        <dbReference type="ARBA" id="ARBA00001957"/>
    </source>
</evidence>
<dbReference type="Gene3D" id="3.30.559.30">
    <property type="entry name" value="Nonribosomal peptide synthetase, condensation domain"/>
    <property type="match status" value="2"/>
</dbReference>
<dbReference type="NCBIfam" id="TIGR01733">
    <property type="entry name" value="AA-adenyl-dom"/>
    <property type="match status" value="1"/>
</dbReference>
<dbReference type="GO" id="GO:0044550">
    <property type="term" value="P:secondary metabolite biosynthetic process"/>
    <property type="evidence" value="ECO:0007669"/>
    <property type="project" value="TreeGrafter"/>
</dbReference>
<dbReference type="Pfam" id="PF00550">
    <property type="entry name" value="PP-binding"/>
    <property type="match status" value="1"/>
</dbReference>
<feature type="non-terminal residue" evidence="5">
    <location>
        <position position="1948"/>
    </location>
</feature>
<dbReference type="InterPro" id="IPR020845">
    <property type="entry name" value="AMP-binding_CS"/>
</dbReference>
<dbReference type="SUPFAM" id="SSF47336">
    <property type="entry name" value="ACP-like"/>
    <property type="match status" value="1"/>
</dbReference>
<organism evidence="5 6">
    <name type="scientific">Pedobacter steynii</name>
    <dbReference type="NCBI Taxonomy" id="430522"/>
    <lineage>
        <taxon>Bacteria</taxon>
        <taxon>Pseudomonadati</taxon>
        <taxon>Bacteroidota</taxon>
        <taxon>Sphingobacteriia</taxon>
        <taxon>Sphingobacteriales</taxon>
        <taxon>Sphingobacteriaceae</taxon>
        <taxon>Pedobacter</taxon>
    </lineage>
</organism>
<evidence type="ECO:0000256" key="2">
    <source>
        <dbReference type="ARBA" id="ARBA00022450"/>
    </source>
</evidence>
<dbReference type="CDD" id="cd19531">
    <property type="entry name" value="LCL_NRPS-like"/>
    <property type="match status" value="2"/>
</dbReference>
<dbReference type="Gene3D" id="3.30.559.10">
    <property type="entry name" value="Chloramphenicol acetyltransferase-like domain"/>
    <property type="match status" value="2"/>
</dbReference>
<gene>
    <name evidence="5" type="ORF">SAMN05421820_1141</name>
</gene>
<dbReference type="CDD" id="cd02440">
    <property type="entry name" value="AdoMet_MTases"/>
    <property type="match status" value="1"/>
</dbReference>
<dbReference type="InterPro" id="IPR045851">
    <property type="entry name" value="AMP-bd_C_sf"/>
</dbReference>
<dbReference type="PROSITE" id="PS50075">
    <property type="entry name" value="CARRIER"/>
    <property type="match status" value="1"/>
</dbReference>
<dbReference type="Gene3D" id="3.30.300.30">
    <property type="match status" value="2"/>
</dbReference>
<dbReference type="InterPro" id="IPR001242">
    <property type="entry name" value="Condensation_dom"/>
</dbReference>
<dbReference type="InterPro" id="IPR023213">
    <property type="entry name" value="CAT-like_dom_sf"/>
</dbReference>
<dbReference type="RefSeq" id="WP_143010572.1">
    <property type="nucleotide sequence ID" value="NZ_FNGY01000014.1"/>
</dbReference>
<sequence length="1948" mass="219109">MKLNAILDELIRLNIKIRIENAQLKIEGHPSQVTPEIVSLIRSHKAEILSYLEASNSAKSLLLNIPVIPERDGYLLSSSQRRLWLLTQFDTENTAYNMPGVYAFEGALDDVGLEAAFFSLIARHEILRTVFREDESGDIRQYILSPAQLGFHLIRKDLRAAENQDLLVADLIREAFQHPFDLRTGPLLRACLYQLEDQRWIFTYVMHHIISDGWSMGILIKELLLFYNAQLNSVPLSIAPLNIQYKDYASWQQSQLSEGALSGHKSYWLEQFSGVLPILELTGDKVRPAVKTYHGGAVRVLLSVELSHALRLLAQEQGATVFIGLLAAVNGLLYRYTGQEDQVIGSPIAGREHADLEGQIGFYVNMLALRSRFSGKDSFRELLNQVKQVTLEAYEHQIYPFDELVEALELKRDMSRNPLFDVGLVLQNAASVQDKETYAAVGQLTVKRSDQADHGISKFDLTFGFTEVGSALELSLEYNIDIYTKETAEQLCRHFDQLLSAMLAAPDTSIDALVYLDVSEQHKLLHDFNARAGVHSEEKTVLALFEAQVKKTPEAIALTFENTSLTYLELSCISGQFAAYLSRIYHPVPNDLIGLKLPRTEWMVIGMLGILKTGAAYLPIDPDYPQERLDYIIADSACKVLVDEEELKRFQQAIDQPDGAEFLVEAKPSDLAYLIYTSGSTGYPKGVMVSHGNLSNFLGHVKRNYAPDAPLSLPFVASNSFDISVFQLFCSLLSGGRSVLLTKDQVQDPAQFVEVLKGVNAIDTVPGVYQGLVSYLTDQGLSADFAHISHLFIGGDSIPDALLHQLSKIFSHAKLTVTYGPTEGTIFCTHLIYNPGEINRGIKGSIIGKPIDGAKIYLTDQQGLLCPVGVIGEICIGGKGLSQGYLNRPQLTSAQFVDCLFEPGQQMYKTGDLGRWLVDGEIEFMGRKDNQVKIRGYRIELGEIEHVLRNHEEVNDVVVLPKKDQDGNSFLAAFIEKKKRVFLTPSTSEYFVYDDLLYYALTSNDKRNFHYKEVFKQLLKDKVVLDLGAGGDAILSQFCIEAGAKKVYSVEILLETFNKAKKVIEDLGLQDKIILIHGDISNIQLPEEVDYCVSEIVGSIGGSEGASKLINETRRLLKTPSNMIPKRSLTKIAAVNFPDSLHNYVFDEIGKHYVKRVFDYVGYQFDMRMCVENFPLENVLSDDGPFEDLDFTNPIALEETHEIHLKFHKRGVVNGFVVWLNLYVDEEHIIDTLNEKYNWLPIYLPVFYDNTLVEADDYIKAKITRTLAANGLNPDFTISGTLFRQHDVPVSFDFKSFNNGTEFRGNPFYKKLFEKEEVQVRETISAGALKLYLKNKLPDHMLPSVITLLDKMPLTAHGKIDRKGLIELEHVPQVIDPERIKPRNDIEKELVEVWKFVLGDIAIGPKDDFFALGGHSLRATRLAGQILKKFDVKISLRELFVHTLLEEQARLIQNLGKSPYRPIPKLLPADGYSLSSSQRRLWILSQFEGGNNAYNTPGIHVFEGELDVVGLESSFLSLIERHEILRTVFSEHGEGDLLQYVLATEELGFQLVCQDLRGLQDQDLKVADLVRGDFERPFDLEKGPLLRAGLYQLADNRWIFTYVMHHIISDGWSMGILIKELFLFYNAYVNSAPDSLLPLNIQYKDYAAWQQEQLRGDTLLLHQNYWMEQFSGVLPVLELAGEKTRPAVKSYRGGNIRAALPVELSNGLRSLTLEHGATLFMGLLTALNALLYRYTGQEDIIVGSPIAGREHADLEDQIGFYVNTLALRSRFSGKDSYRELLAQTRQVTLAAYEHQVYPFDELVDVLDLKRDMSRNPLFDVLIVLQNAATAAELGAAPSMDGLTVKNYLEIDHEVSKFDLTFTFSESGAEINLGIEYNSDVFNRNEVLQLSAHFTQLLEAMIAAPDVSISQLDYLSAAEQKIILADFNATEVRYAEDKTVIDLFEAQVR</sequence>
<dbReference type="InterPro" id="IPR006162">
    <property type="entry name" value="Ppantetheine_attach_site"/>
</dbReference>
<comment type="cofactor">
    <cofactor evidence="1">
        <name>pantetheine 4'-phosphate</name>
        <dbReference type="ChEBI" id="CHEBI:47942"/>
    </cofactor>
</comment>
<proteinExistence type="predicted"/>
<dbReference type="CDD" id="cd05930">
    <property type="entry name" value="A_NRPS"/>
    <property type="match status" value="1"/>
</dbReference>
<keyword evidence="6" id="KW-1185">Reference proteome</keyword>
<dbReference type="InterPro" id="IPR041464">
    <property type="entry name" value="TubC_N"/>
</dbReference>
<dbReference type="PROSITE" id="PS00012">
    <property type="entry name" value="PHOSPHOPANTETHEINE"/>
    <property type="match status" value="1"/>
</dbReference>
<dbReference type="SUPFAM" id="SSF56801">
    <property type="entry name" value="Acetyl-CoA synthetase-like"/>
    <property type="match status" value="1"/>
</dbReference>
<protein>
    <submittedName>
        <fullName evidence="5">Amino acid adenylation domain-containing protein</fullName>
    </submittedName>
</protein>
<dbReference type="InterPro" id="IPR010071">
    <property type="entry name" value="AA_adenyl_dom"/>
</dbReference>
<keyword evidence="2" id="KW-0596">Phosphopantetheine</keyword>
<keyword evidence="3" id="KW-0597">Phosphoprotein</keyword>
<dbReference type="GO" id="GO:0003824">
    <property type="term" value="F:catalytic activity"/>
    <property type="evidence" value="ECO:0007669"/>
    <property type="project" value="InterPro"/>
</dbReference>
<dbReference type="PANTHER" id="PTHR45527">
    <property type="entry name" value="NONRIBOSOMAL PEPTIDE SYNTHETASE"/>
    <property type="match status" value="1"/>
</dbReference>
<dbReference type="PANTHER" id="PTHR45527:SF1">
    <property type="entry name" value="FATTY ACID SYNTHASE"/>
    <property type="match status" value="1"/>
</dbReference>
<evidence type="ECO:0000313" key="5">
    <source>
        <dbReference type="EMBL" id="SDO35592.1"/>
    </source>
</evidence>
<dbReference type="GO" id="GO:0031177">
    <property type="term" value="F:phosphopantetheine binding"/>
    <property type="evidence" value="ECO:0007669"/>
    <property type="project" value="TreeGrafter"/>
</dbReference>
<feature type="domain" description="Carrier" evidence="4">
    <location>
        <begin position="1381"/>
        <end position="1456"/>
    </location>
</feature>
<dbReference type="EMBL" id="FNGY01000014">
    <property type="protein sequence ID" value="SDO35592.1"/>
    <property type="molecule type" value="Genomic_DNA"/>
</dbReference>
<dbReference type="SUPFAM" id="SSF53335">
    <property type="entry name" value="S-adenosyl-L-methionine-dependent methyltransferases"/>
    <property type="match status" value="1"/>
</dbReference>
<dbReference type="InterPro" id="IPR042099">
    <property type="entry name" value="ANL_N_sf"/>
</dbReference>
<dbReference type="Gene3D" id="3.40.50.150">
    <property type="entry name" value="Vaccinia Virus protein VP39"/>
    <property type="match status" value="1"/>
</dbReference>
<reference evidence="6" key="1">
    <citation type="submission" date="2016-10" db="EMBL/GenBank/DDBJ databases">
        <authorList>
            <person name="Varghese N."/>
            <person name="Submissions S."/>
        </authorList>
    </citation>
    <scope>NUCLEOTIDE SEQUENCE [LARGE SCALE GENOMIC DNA]</scope>
    <source>
        <strain evidence="6">DSM 19110</strain>
    </source>
</reference>
<dbReference type="Pfam" id="PF00501">
    <property type="entry name" value="AMP-binding"/>
    <property type="match status" value="1"/>
</dbReference>